<reference evidence="2 3" key="1">
    <citation type="submission" date="2020-08" db="EMBL/GenBank/DDBJ databases">
        <title>Genomic Encyclopedia of Type Strains, Phase III (KMG-III): the genomes of soil and plant-associated and newly described type strains.</title>
        <authorList>
            <person name="Whitman W."/>
        </authorList>
    </citation>
    <scope>NUCLEOTIDE SEQUENCE [LARGE SCALE GENOMIC DNA]</scope>
    <source>
        <strain evidence="2 3">SFB5A</strain>
    </source>
</reference>
<name>A0A7W7XEI1_9ACTN</name>
<evidence type="ECO:0000313" key="2">
    <source>
        <dbReference type="EMBL" id="MBB4985202.1"/>
    </source>
</evidence>
<gene>
    <name evidence="2" type="ORF">GGE06_006152</name>
</gene>
<protein>
    <submittedName>
        <fullName evidence="2">Sugar/nucleoside kinase (Ribokinase family)</fullName>
    </submittedName>
</protein>
<accession>A0A7W7XEI1</accession>
<keyword evidence="3" id="KW-1185">Reference proteome</keyword>
<sequence>MGELIRTHLTGAGGAVLTDDSEPPTPTALVTLDEQGQAHCEFAITWSLRRASPPRAGHVHLGSLASVMVPGAAHARQLLRDLRASGTTVS</sequence>
<dbReference type="AlphaFoldDB" id="A0A7W7XEI1"/>
<evidence type="ECO:0000313" key="3">
    <source>
        <dbReference type="Proteomes" id="UP000582643"/>
    </source>
</evidence>
<proteinExistence type="predicted"/>
<keyword evidence="2" id="KW-0418">Kinase</keyword>
<evidence type="ECO:0000256" key="1">
    <source>
        <dbReference type="SAM" id="MobiDB-lite"/>
    </source>
</evidence>
<dbReference type="EMBL" id="JACHJY010000009">
    <property type="protein sequence ID" value="MBB4985202.1"/>
    <property type="molecule type" value="Genomic_DNA"/>
</dbReference>
<comment type="caution">
    <text evidence="2">The sequence shown here is derived from an EMBL/GenBank/DDBJ whole genome shotgun (WGS) entry which is preliminary data.</text>
</comment>
<organism evidence="2 3">
    <name type="scientific">Streptomyces nymphaeiformis</name>
    <dbReference type="NCBI Taxonomy" id="2663842"/>
    <lineage>
        <taxon>Bacteria</taxon>
        <taxon>Bacillati</taxon>
        <taxon>Actinomycetota</taxon>
        <taxon>Actinomycetes</taxon>
        <taxon>Kitasatosporales</taxon>
        <taxon>Streptomycetaceae</taxon>
        <taxon>Streptomyces</taxon>
    </lineage>
</organism>
<keyword evidence="2" id="KW-0808">Transferase</keyword>
<dbReference type="GO" id="GO:0016301">
    <property type="term" value="F:kinase activity"/>
    <property type="evidence" value="ECO:0007669"/>
    <property type="project" value="UniProtKB-KW"/>
</dbReference>
<dbReference type="Proteomes" id="UP000582643">
    <property type="component" value="Unassembled WGS sequence"/>
</dbReference>
<feature type="region of interest" description="Disordered" evidence="1">
    <location>
        <begin position="1"/>
        <end position="23"/>
    </location>
</feature>